<name>A0A0N1GY82_9EURO</name>
<dbReference type="GeneID" id="28731618"/>
<sequence>MAAHATPTAGTPRPFGAAAGPVTTSIPNREPGAEDRPRFYVMPPPPPPPPVPGLNPQKPLSSVRRYQTQLDDHSRLVTRLLEEISNPDYHTSHHLRAKMSLDILSHHLDAWKTYVTQDDYDDFVKYFDKLELFEIADHWHDYAYTHGQGVEQAPLFQTKPTTSLFGSGTTTGAGLFGSGAATGTGATLFGTSARPAPPPPTALYGAPQPQPQPGFGSTAGLDRPVDTRPTLSLSPSRAAPPPPAARPQSQATYIPPVYRPPPPAARSSEPIAWDPGKEDTNPDGAPPAVKPAVPFSFADHSMPVGQPSVAIQPTAGRDASNKLDVVRDTPGRVPEELKKAVTEGRGTENTFVSWGADSEEDDAEDEDFPFILGSDEYDEVRKEHKKVDALDEEEEEGEEFPMDMEKIRAMLFEYTTLTKDEVEGALPSIPAVESAAHTK</sequence>
<feature type="compositionally biased region" description="Pro residues" evidence="1">
    <location>
        <begin position="42"/>
        <end position="53"/>
    </location>
</feature>
<accession>A0A0N1GY82</accession>
<feature type="region of interest" description="Disordered" evidence="1">
    <location>
        <begin position="186"/>
        <end position="375"/>
    </location>
</feature>
<feature type="region of interest" description="Disordered" evidence="1">
    <location>
        <begin position="1"/>
        <end position="59"/>
    </location>
</feature>
<dbReference type="RefSeq" id="XP_017995476.1">
    <property type="nucleotide sequence ID" value="XM_018139738.1"/>
</dbReference>
<organism evidence="2 3">
    <name type="scientific">Cyphellophora attinorum</name>
    <dbReference type="NCBI Taxonomy" id="1664694"/>
    <lineage>
        <taxon>Eukaryota</taxon>
        <taxon>Fungi</taxon>
        <taxon>Dikarya</taxon>
        <taxon>Ascomycota</taxon>
        <taxon>Pezizomycotina</taxon>
        <taxon>Eurotiomycetes</taxon>
        <taxon>Chaetothyriomycetidae</taxon>
        <taxon>Chaetothyriales</taxon>
        <taxon>Cyphellophoraceae</taxon>
        <taxon>Cyphellophora</taxon>
    </lineage>
</organism>
<feature type="region of interest" description="Disordered" evidence="1">
    <location>
        <begin position="384"/>
        <end position="403"/>
    </location>
</feature>
<evidence type="ECO:0000256" key="1">
    <source>
        <dbReference type="SAM" id="MobiDB-lite"/>
    </source>
</evidence>
<reference evidence="2 3" key="1">
    <citation type="submission" date="2015-06" db="EMBL/GenBank/DDBJ databases">
        <title>Draft genome of the ant-associated black yeast Phialophora attae CBS 131958.</title>
        <authorList>
            <person name="Moreno L.F."/>
            <person name="Stielow B.J."/>
            <person name="de Hoog S."/>
            <person name="Vicente V.A."/>
            <person name="Weiss V.A."/>
            <person name="de Vries M."/>
            <person name="Cruz L.M."/>
            <person name="Souza E.M."/>
        </authorList>
    </citation>
    <scope>NUCLEOTIDE SEQUENCE [LARGE SCALE GENOMIC DNA]</scope>
    <source>
        <strain evidence="2 3">CBS 131958</strain>
    </source>
</reference>
<protein>
    <submittedName>
        <fullName evidence="2">Uncharacterized protein</fullName>
    </submittedName>
</protein>
<feature type="compositionally biased region" description="Basic and acidic residues" evidence="1">
    <location>
        <begin position="319"/>
        <end position="346"/>
    </location>
</feature>
<gene>
    <name evidence="2" type="ORF">AB675_10934</name>
</gene>
<keyword evidence="3" id="KW-1185">Reference proteome</keyword>
<dbReference type="AlphaFoldDB" id="A0A0N1GY82"/>
<feature type="compositionally biased region" description="Low complexity" evidence="1">
    <location>
        <begin position="246"/>
        <end position="256"/>
    </location>
</feature>
<feature type="compositionally biased region" description="Acidic residues" evidence="1">
    <location>
        <begin position="357"/>
        <end position="368"/>
    </location>
</feature>
<proteinExistence type="predicted"/>
<evidence type="ECO:0000313" key="3">
    <source>
        <dbReference type="Proteomes" id="UP000038010"/>
    </source>
</evidence>
<feature type="compositionally biased region" description="Acidic residues" evidence="1">
    <location>
        <begin position="390"/>
        <end position="402"/>
    </location>
</feature>
<evidence type="ECO:0000313" key="2">
    <source>
        <dbReference type="EMBL" id="KPI35513.1"/>
    </source>
</evidence>
<dbReference type="EMBL" id="LFJN01000039">
    <property type="protein sequence ID" value="KPI35513.1"/>
    <property type="molecule type" value="Genomic_DNA"/>
</dbReference>
<dbReference type="VEuPathDB" id="FungiDB:AB675_10934"/>
<comment type="caution">
    <text evidence="2">The sequence shown here is derived from an EMBL/GenBank/DDBJ whole genome shotgun (WGS) entry which is preliminary data.</text>
</comment>
<dbReference type="Proteomes" id="UP000038010">
    <property type="component" value="Unassembled WGS sequence"/>
</dbReference>